<reference evidence="2" key="1">
    <citation type="submission" date="2019-02" db="EMBL/GenBank/DDBJ databases">
        <authorList>
            <consortium name="Pathogen Informatics"/>
        </authorList>
    </citation>
    <scope>NUCLEOTIDE SEQUENCE</scope>
    <source>
        <strain evidence="2">3012STDY6733949</strain>
    </source>
</reference>
<organism evidence="2">
    <name type="scientific">Nocardia farcinica</name>
    <dbReference type="NCBI Taxonomy" id="37329"/>
    <lineage>
        <taxon>Bacteria</taxon>
        <taxon>Bacillati</taxon>
        <taxon>Actinomycetota</taxon>
        <taxon>Actinomycetes</taxon>
        <taxon>Mycobacteriales</taxon>
        <taxon>Nocardiaceae</taxon>
        <taxon>Nocardia</taxon>
    </lineage>
</organism>
<name>A0A449G5I0_NOCFR</name>
<evidence type="ECO:0000256" key="1">
    <source>
        <dbReference type="SAM" id="Phobius"/>
    </source>
</evidence>
<evidence type="ECO:0000313" key="2">
    <source>
        <dbReference type="EMBL" id="VFA81017.1"/>
    </source>
</evidence>
<dbReference type="RefSeq" id="WP_137355143.1">
    <property type="nucleotide sequence ID" value="NZ_CAACYE020000006.1"/>
</dbReference>
<feature type="transmembrane region" description="Helical" evidence="1">
    <location>
        <begin position="21"/>
        <end position="43"/>
    </location>
</feature>
<gene>
    <name evidence="2" type="ORF">NCTC1935_00042</name>
</gene>
<dbReference type="EMBL" id="CAACYE010000002">
    <property type="protein sequence ID" value="VFA81017.1"/>
    <property type="molecule type" value="Genomic_DNA"/>
</dbReference>
<dbReference type="AlphaFoldDB" id="A0A449G5I0"/>
<sequence>MTNRTRQPRRIQGPGDPPWTWPAAFVAVAALTAAAGVALVLALTGTTSAPTAVALSAVLTSFVLVVVKAAKSDRGGHIRRLLHALAVLAGPGRGMP</sequence>
<keyword evidence="1" id="KW-0812">Transmembrane</keyword>
<protein>
    <submittedName>
        <fullName evidence="2">Uncharacterized protein</fullName>
    </submittedName>
</protein>
<feature type="transmembrane region" description="Helical" evidence="1">
    <location>
        <begin position="49"/>
        <end position="70"/>
    </location>
</feature>
<keyword evidence="1" id="KW-1133">Transmembrane helix</keyword>
<keyword evidence="1" id="KW-0472">Membrane</keyword>
<accession>A0A449G5I0</accession>
<proteinExistence type="predicted"/>